<dbReference type="NCBIfam" id="TIGR01733">
    <property type="entry name" value="AA-adenyl-dom"/>
    <property type="match status" value="1"/>
</dbReference>
<dbReference type="SUPFAM" id="SSF56801">
    <property type="entry name" value="Acetyl-CoA synthetase-like"/>
    <property type="match status" value="1"/>
</dbReference>
<feature type="region of interest" description="Disordered" evidence="1">
    <location>
        <begin position="446"/>
        <end position="484"/>
    </location>
</feature>
<dbReference type="InterPro" id="IPR042099">
    <property type="entry name" value="ANL_N_sf"/>
</dbReference>
<dbReference type="RefSeq" id="WP_103890730.1">
    <property type="nucleotide sequence ID" value="NZ_FNVU01000029.1"/>
</dbReference>
<organism evidence="4 5">
    <name type="scientific">Actinacidiphila yanglinensis</name>
    <dbReference type="NCBI Taxonomy" id="310779"/>
    <lineage>
        <taxon>Bacteria</taxon>
        <taxon>Bacillati</taxon>
        <taxon>Actinomycetota</taxon>
        <taxon>Actinomycetes</taxon>
        <taxon>Kitasatosporales</taxon>
        <taxon>Streptomycetaceae</taxon>
        <taxon>Actinacidiphila</taxon>
    </lineage>
</organism>
<name>A0A1H6EAR4_9ACTN</name>
<evidence type="ECO:0000256" key="1">
    <source>
        <dbReference type="SAM" id="MobiDB-lite"/>
    </source>
</evidence>
<keyword evidence="5" id="KW-1185">Reference proteome</keyword>
<dbReference type="Pfam" id="PF00501">
    <property type="entry name" value="AMP-binding"/>
    <property type="match status" value="1"/>
</dbReference>
<proteinExistence type="predicted"/>
<feature type="domain" description="AMP-binding enzyme C-terminal" evidence="3">
    <location>
        <begin position="392"/>
        <end position="466"/>
    </location>
</feature>
<dbReference type="Gene3D" id="3.30.300.30">
    <property type="match status" value="1"/>
</dbReference>
<dbReference type="GO" id="GO:0044550">
    <property type="term" value="P:secondary metabolite biosynthetic process"/>
    <property type="evidence" value="ECO:0007669"/>
    <property type="project" value="TreeGrafter"/>
</dbReference>
<dbReference type="GO" id="GO:0043041">
    <property type="term" value="P:amino acid activation for nonribosomal peptide biosynthetic process"/>
    <property type="evidence" value="ECO:0007669"/>
    <property type="project" value="TreeGrafter"/>
</dbReference>
<protein>
    <submittedName>
        <fullName evidence="4">Amino acid adenylation domain-containing protein</fullName>
    </submittedName>
</protein>
<dbReference type="InterPro" id="IPR045851">
    <property type="entry name" value="AMP-bd_C_sf"/>
</dbReference>
<dbReference type="PANTHER" id="PTHR45527:SF1">
    <property type="entry name" value="FATTY ACID SYNTHASE"/>
    <property type="match status" value="1"/>
</dbReference>
<dbReference type="GO" id="GO:0005737">
    <property type="term" value="C:cytoplasm"/>
    <property type="evidence" value="ECO:0007669"/>
    <property type="project" value="TreeGrafter"/>
</dbReference>
<dbReference type="InterPro" id="IPR025110">
    <property type="entry name" value="AMP-bd_C"/>
</dbReference>
<dbReference type="GO" id="GO:0031177">
    <property type="term" value="F:phosphopantetheine binding"/>
    <property type="evidence" value="ECO:0007669"/>
    <property type="project" value="TreeGrafter"/>
</dbReference>
<dbReference type="InterPro" id="IPR020845">
    <property type="entry name" value="AMP-binding_CS"/>
</dbReference>
<accession>A0A1H6EAR4</accession>
<dbReference type="InterPro" id="IPR000873">
    <property type="entry name" value="AMP-dep_synth/lig_dom"/>
</dbReference>
<gene>
    <name evidence="4" type="ORF">SAMN05216223_12974</name>
</gene>
<sequence>MRTIWDVVTEQCARTPEAVAAVGRRLYTYEDVTQRAATLSTTLLGGIPPGSLIAHDIPDPVGAAILMLAAARRGCPVLPLHPDSPRAHRAKILADARPTVVVQSTEEARFTAVEPDPSQEPAAAAPAELAGTAYVMYTSGSTGQPKGVAIPHHALLARLAGLARTPGLAAGESILAMTALTFDISIAELLLPLTVGAHFIAAPPQARTDPDAFTALLTHHTPDVVQATPSFWRLVTAAGWHTAPAQRVWCGGEALTHDLATRLLPRTTELWNLYGPTEATIWATAARIRTPDAITLGHPLPGTGLLLHAPTTNDAEPQEGELLLYGDGLATGYLGRNDLTHERFHSHPTPHGPQRAYHTGDRARRLPNGQFLYLGRTDHQIKLRGQRIELGEIEATLQEHPAITEAVVLLRHPDRPEHAYLEAHITTTTELTTPDLRQWARHHLPSTHHPTRYTTHTALPRTTNGKTDRIALTQRATSRQPDRE</sequence>
<feature type="compositionally biased region" description="Polar residues" evidence="1">
    <location>
        <begin position="452"/>
        <end position="465"/>
    </location>
</feature>
<dbReference type="Pfam" id="PF13193">
    <property type="entry name" value="AMP-binding_C"/>
    <property type="match status" value="1"/>
</dbReference>
<dbReference type="AlphaFoldDB" id="A0A1H6EAR4"/>
<evidence type="ECO:0000313" key="5">
    <source>
        <dbReference type="Proteomes" id="UP000236754"/>
    </source>
</evidence>
<dbReference type="Gene3D" id="3.40.50.12780">
    <property type="entry name" value="N-terminal domain of ligase-like"/>
    <property type="match status" value="1"/>
</dbReference>
<dbReference type="Proteomes" id="UP000236754">
    <property type="component" value="Unassembled WGS sequence"/>
</dbReference>
<reference evidence="4 5" key="1">
    <citation type="submission" date="2016-10" db="EMBL/GenBank/DDBJ databases">
        <authorList>
            <person name="de Groot N.N."/>
        </authorList>
    </citation>
    <scope>NUCLEOTIDE SEQUENCE [LARGE SCALE GENOMIC DNA]</scope>
    <source>
        <strain evidence="4 5">CGMCC 4.2023</strain>
    </source>
</reference>
<dbReference type="PROSITE" id="PS00455">
    <property type="entry name" value="AMP_BINDING"/>
    <property type="match status" value="1"/>
</dbReference>
<evidence type="ECO:0000313" key="4">
    <source>
        <dbReference type="EMBL" id="SEG94199.1"/>
    </source>
</evidence>
<evidence type="ECO:0000259" key="3">
    <source>
        <dbReference type="Pfam" id="PF13193"/>
    </source>
</evidence>
<feature type="domain" description="AMP-dependent synthetase/ligase" evidence="2">
    <location>
        <begin position="9"/>
        <end position="334"/>
    </location>
</feature>
<dbReference type="InterPro" id="IPR010071">
    <property type="entry name" value="AA_adenyl_dom"/>
</dbReference>
<evidence type="ECO:0000259" key="2">
    <source>
        <dbReference type="Pfam" id="PF00501"/>
    </source>
</evidence>
<dbReference type="OrthoDB" id="2472181at2"/>
<feature type="compositionally biased region" description="Polar residues" evidence="1">
    <location>
        <begin position="474"/>
        <end position="484"/>
    </location>
</feature>
<dbReference type="PANTHER" id="PTHR45527">
    <property type="entry name" value="NONRIBOSOMAL PEPTIDE SYNTHETASE"/>
    <property type="match status" value="1"/>
</dbReference>
<dbReference type="EMBL" id="FNVU01000029">
    <property type="protein sequence ID" value="SEG94199.1"/>
    <property type="molecule type" value="Genomic_DNA"/>
</dbReference>